<dbReference type="GO" id="GO:0003677">
    <property type="term" value="F:DNA binding"/>
    <property type="evidence" value="ECO:0007669"/>
    <property type="project" value="UniProtKB-KW"/>
</dbReference>
<organism evidence="4 5">
    <name type="scientific">Striga hermonthica</name>
    <name type="common">Purple witchweed</name>
    <name type="synonym">Buchnera hermonthica</name>
    <dbReference type="NCBI Taxonomy" id="68872"/>
    <lineage>
        <taxon>Eukaryota</taxon>
        <taxon>Viridiplantae</taxon>
        <taxon>Streptophyta</taxon>
        <taxon>Embryophyta</taxon>
        <taxon>Tracheophyta</taxon>
        <taxon>Spermatophyta</taxon>
        <taxon>Magnoliopsida</taxon>
        <taxon>eudicotyledons</taxon>
        <taxon>Gunneridae</taxon>
        <taxon>Pentapetalae</taxon>
        <taxon>asterids</taxon>
        <taxon>lamiids</taxon>
        <taxon>Lamiales</taxon>
        <taxon>Orobanchaceae</taxon>
        <taxon>Buchnereae</taxon>
        <taxon>Striga</taxon>
    </lineage>
</organism>
<comment type="similarity">
    <text evidence="1">Belongs to the GeBP family.</text>
</comment>
<keyword evidence="5" id="KW-1185">Reference proteome</keyword>
<feature type="domain" description="Glabrous enhancer-binding protein-like DBD" evidence="3">
    <location>
        <begin position="102"/>
        <end position="201"/>
    </location>
</feature>
<dbReference type="InterPro" id="IPR053932">
    <property type="entry name" value="GeBP-like_DBD"/>
</dbReference>
<dbReference type="Proteomes" id="UP001153555">
    <property type="component" value="Unassembled WGS sequence"/>
</dbReference>
<keyword evidence="4" id="KW-0238">DNA-binding</keyword>
<feature type="region of interest" description="Disordered" evidence="2">
    <location>
        <begin position="63"/>
        <end position="84"/>
    </location>
</feature>
<dbReference type="Pfam" id="PF04504">
    <property type="entry name" value="GeBP-like_DBD"/>
    <property type="match status" value="1"/>
</dbReference>
<dbReference type="AlphaFoldDB" id="A0A9N7N5Q7"/>
<dbReference type="InterPro" id="IPR007592">
    <property type="entry name" value="GEBP"/>
</dbReference>
<dbReference type="OrthoDB" id="669440at2759"/>
<sequence>MASADNPVAADHFNEDEDLLDDEEFSDHDDDDSASSAALALDRPPPSASDAQVTIAVPGIADPHLTHHHHHQHHHQPQQQQQTQEIVIARRPVPPDESRKLFQRLWTDEDEIELLQGFLDYTSQHRGPHGSAQHHHDTTAFYDQIRSKFQLDFNKNQLVEKLRRLKKKYRNIINKFGSGKDYTFKSPHEQATFEISAKIWGNLPPFNVNVSSSAFPAVAAPVSAPITVPIEDDDDDLNNPNFADCQSPKLNGIDINSKTPRPKKRNRAGMVKMEERQHHASIGNINNYTQPPPAAAAAAAAAAQGITGSLSSVIEETVRSCLSPIFKELLSNSMSSNHSPHGLFCGQPGYELTRSPLPLGFAAAMGGGGGDKVANNRWRKQQILELEVFSKRLELVQDQIKEQLEELRSMGN</sequence>
<feature type="compositionally biased region" description="Basic residues" evidence="2">
    <location>
        <begin position="66"/>
        <end position="76"/>
    </location>
</feature>
<evidence type="ECO:0000256" key="2">
    <source>
        <dbReference type="SAM" id="MobiDB-lite"/>
    </source>
</evidence>
<feature type="region of interest" description="Disordered" evidence="2">
    <location>
        <begin position="248"/>
        <end position="268"/>
    </location>
</feature>
<accession>A0A9N7N5Q7</accession>
<dbReference type="PANTHER" id="PTHR31662">
    <property type="entry name" value="BNAANNG10740D PROTEIN-RELATED"/>
    <property type="match status" value="1"/>
</dbReference>
<feature type="compositionally biased region" description="Acidic residues" evidence="2">
    <location>
        <begin position="14"/>
        <end position="33"/>
    </location>
</feature>
<reference evidence="4" key="1">
    <citation type="submission" date="2019-12" db="EMBL/GenBank/DDBJ databases">
        <authorList>
            <person name="Scholes J."/>
        </authorList>
    </citation>
    <scope>NUCLEOTIDE SEQUENCE</scope>
</reference>
<dbReference type="GO" id="GO:0006355">
    <property type="term" value="P:regulation of DNA-templated transcription"/>
    <property type="evidence" value="ECO:0007669"/>
    <property type="project" value="InterPro"/>
</dbReference>
<evidence type="ECO:0000259" key="3">
    <source>
        <dbReference type="Pfam" id="PF04504"/>
    </source>
</evidence>
<evidence type="ECO:0000313" key="4">
    <source>
        <dbReference type="EMBL" id="CAA0820990.1"/>
    </source>
</evidence>
<protein>
    <submittedName>
        <fullName evidence="4">DNA-binding storekeeper protein-related transcriptional regulator</fullName>
    </submittedName>
</protein>
<gene>
    <name evidence="4" type="ORF">SHERM_18992</name>
</gene>
<evidence type="ECO:0000313" key="5">
    <source>
        <dbReference type="Proteomes" id="UP001153555"/>
    </source>
</evidence>
<evidence type="ECO:0000256" key="1">
    <source>
        <dbReference type="ARBA" id="ARBA00010820"/>
    </source>
</evidence>
<proteinExistence type="inferred from homology"/>
<dbReference type="PANTHER" id="PTHR31662:SF1">
    <property type="entry name" value="OS01G0249900 PROTEIN"/>
    <property type="match status" value="1"/>
</dbReference>
<comment type="caution">
    <text evidence="4">The sequence shown here is derived from an EMBL/GenBank/DDBJ whole genome shotgun (WGS) entry which is preliminary data.</text>
</comment>
<name>A0A9N7N5Q7_STRHE</name>
<dbReference type="GO" id="GO:0005634">
    <property type="term" value="C:nucleus"/>
    <property type="evidence" value="ECO:0007669"/>
    <property type="project" value="TreeGrafter"/>
</dbReference>
<dbReference type="EMBL" id="CACSLK010020742">
    <property type="protein sequence ID" value="CAA0820990.1"/>
    <property type="molecule type" value="Genomic_DNA"/>
</dbReference>
<feature type="region of interest" description="Disordered" evidence="2">
    <location>
        <begin position="1"/>
        <end position="51"/>
    </location>
</feature>